<dbReference type="PRINTS" id="PR00508">
    <property type="entry name" value="S21N4MTFRASE"/>
</dbReference>
<evidence type="ECO:0000259" key="5">
    <source>
        <dbReference type="Pfam" id="PF01555"/>
    </source>
</evidence>
<dbReference type="Gene3D" id="3.40.50.150">
    <property type="entry name" value="Vaccinia Virus protein VP39"/>
    <property type="match status" value="2"/>
</dbReference>
<dbReference type="REBASE" id="234754">
    <property type="entry name" value="M.LapRsy01ORF1176P"/>
</dbReference>
<keyword evidence="8" id="KW-1185">Reference proteome</keyword>
<evidence type="ECO:0000259" key="6">
    <source>
        <dbReference type="Pfam" id="PF12728"/>
    </source>
</evidence>
<dbReference type="InterPro" id="IPR001091">
    <property type="entry name" value="RM_Methyltransferase"/>
</dbReference>
<evidence type="ECO:0000256" key="3">
    <source>
        <dbReference type="ARBA" id="ARBA00022679"/>
    </source>
</evidence>
<proteinExistence type="inferred from homology"/>
<dbReference type="Proteomes" id="UP000218689">
    <property type="component" value="Unassembled WGS sequence"/>
</dbReference>
<protein>
    <submittedName>
        <fullName evidence="7">Uncharacterized protein</fullName>
    </submittedName>
</protein>
<dbReference type="GO" id="GO:0008170">
    <property type="term" value="F:N-methyltransferase activity"/>
    <property type="evidence" value="ECO:0007669"/>
    <property type="project" value="InterPro"/>
</dbReference>
<dbReference type="Pfam" id="PF12728">
    <property type="entry name" value="HTH_17"/>
    <property type="match status" value="1"/>
</dbReference>
<evidence type="ECO:0000313" key="8">
    <source>
        <dbReference type="Proteomes" id="UP000218689"/>
    </source>
</evidence>
<feature type="domain" description="DNA methylase N-4/N-6" evidence="5">
    <location>
        <begin position="83"/>
        <end position="153"/>
    </location>
</feature>
<reference evidence="8" key="1">
    <citation type="submission" date="2017-08" db="EMBL/GenBank/DDBJ databases">
        <title>Draft genome sequence of Lactococcus sp. strain Rs-Y01, isolated from the gut of the lower termite Reticulitermes speratus.</title>
        <authorList>
            <person name="Ohkuma M."/>
            <person name="Yuki M."/>
        </authorList>
    </citation>
    <scope>NUCLEOTIDE SEQUENCE [LARGE SCALE GENOMIC DNA]</scope>
    <source>
        <strain evidence="8">Rs-Y01</strain>
    </source>
</reference>
<keyword evidence="3" id="KW-0808">Transferase</keyword>
<dbReference type="GO" id="GO:0032259">
    <property type="term" value="P:methylation"/>
    <property type="evidence" value="ECO:0007669"/>
    <property type="project" value="UniProtKB-KW"/>
</dbReference>
<gene>
    <name evidence="7" type="ORF">RsY01_1176</name>
</gene>
<evidence type="ECO:0000313" key="7">
    <source>
        <dbReference type="EMBL" id="GAX47576.1"/>
    </source>
</evidence>
<name>A0A224X4G4_9LACT</name>
<dbReference type="GO" id="GO:0009307">
    <property type="term" value="P:DNA restriction-modification system"/>
    <property type="evidence" value="ECO:0007669"/>
    <property type="project" value="UniProtKB-KW"/>
</dbReference>
<dbReference type="SUPFAM" id="SSF46955">
    <property type="entry name" value="Putative DNA-binding domain"/>
    <property type="match status" value="1"/>
</dbReference>
<accession>A0A224X4G4</accession>
<organism evidence="7 8">
    <name type="scientific">Pseudolactococcus reticulitermitis</name>
    <dbReference type="NCBI Taxonomy" id="2025039"/>
    <lineage>
        <taxon>Bacteria</taxon>
        <taxon>Bacillati</taxon>
        <taxon>Bacillota</taxon>
        <taxon>Bacilli</taxon>
        <taxon>Lactobacillales</taxon>
        <taxon>Streptococcaceae</taxon>
        <taxon>Pseudolactococcus</taxon>
    </lineage>
</organism>
<evidence type="ECO:0000256" key="1">
    <source>
        <dbReference type="ARBA" id="ARBA00006594"/>
    </source>
</evidence>
<dbReference type="InterPro" id="IPR029063">
    <property type="entry name" value="SAM-dependent_MTases_sf"/>
</dbReference>
<feature type="domain" description="Helix-turn-helix" evidence="6">
    <location>
        <begin position="14"/>
        <end position="59"/>
    </location>
</feature>
<sequence>MDNKNISSNELIGVNKAATILEVSSNTVRRLADAGKLRCVKVQETNYRKFYKSDVIDFRNNFYVSEGLNDNNIPSSGGNKNAKMKNISAKSHPAHYLMHKYWGRKPHNVVADYIENYTSPGDVVLDPFMGSGIVPIEACKAKRVGVGVDINPMSKFIAENTVSDVDLEEYKRLANSILDALADECNHLYETTCPSCGNAAHVEIGIWENGEFVRVKGKCKLDGVFVKDVDAKDSKKINQIRALKRKLDKDGSIKYPKDKVLQYVKRSGKESIDELFTDRALIILSNLRDNIFLVENEQMRSLLMFTFTSMLANVSNMLPADLEKATYKSGWVISKFWTPKIHTERNIFHCFKLRVNAIAKGKLELENVDNNYIDLYNTNSNKMQFLENESIDYIFTDPPYGESIAYLALSQFWNSWLDTTVDYDSEIIIDSYRKKDHVDYGERMLATFKEMHRVLKDKRYVSFTFHNRDLNVWKGVMDAVKRAGFILCDINLQEQAVSSGTQGINKMNTLTGDFVYTLFKDNSVKPNLEPVVAPEKSKEYIINIIQSLVEENDGITPSKLYEELIPIIVHTQTYLDEKGNALDIEKILEDRYEYVEVESESKIGDKYQWQQKE</sequence>
<keyword evidence="4" id="KW-0680">Restriction system</keyword>
<dbReference type="InterPro" id="IPR002052">
    <property type="entry name" value="DNA_methylase_N6_adenine_CS"/>
</dbReference>
<comment type="similarity">
    <text evidence="1">Belongs to the N(4)/N(6)-methyltransferase family.</text>
</comment>
<feature type="domain" description="DNA methylase N-4/N-6" evidence="5">
    <location>
        <begin position="391"/>
        <end position="550"/>
    </location>
</feature>
<dbReference type="InterPro" id="IPR041657">
    <property type="entry name" value="HTH_17"/>
</dbReference>
<evidence type="ECO:0000256" key="4">
    <source>
        <dbReference type="ARBA" id="ARBA00022747"/>
    </source>
</evidence>
<dbReference type="Pfam" id="PF01555">
    <property type="entry name" value="N6_N4_Mtase"/>
    <property type="match status" value="2"/>
</dbReference>
<dbReference type="PROSITE" id="PS00092">
    <property type="entry name" value="N6_MTASE"/>
    <property type="match status" value="1"/>
</dbReference>
<keyword evidence="2" id="KW-0489">Methyltransferase</keyword>
<comment type="caution">
    <text evidence="7">The sequence shown here is derived from an EMBL/GenBank/DDBJ whole genome shotgun (WGS) entry which is preliminary data.</text>
</comment>
<dbReference type="InterPro" id="IPR002941">
    <property type="entry name" value="DNA_methylase_N4/N6"/>
</dbReference>
<evidence type="ECO:0000256" key="2">
    <source>
        <dbReference type="ARBA" id="ARBA00022603"/>
    </source>
</evidence>
<dbReference type="EMBL" id="BEDT01000002">
    <property type="protein sequence ID" value="GAX47576.1"/>
    <property type="molecule type" value="Genomic_DNA"/>
</dbReference>
<dbReference type="InterPro" id="IPR009061">
    <property type="entry name" value="DNA-bd_dom_put_sf"/>
</dbReference>
<dbReference type="GO" id="GO:0003677">
    <property type="term" value="F:DNA binding"/>
    <property type="evidence" value="ECO:0007669"/>
    <property type="project" value="InterPro"/>
</dbReference>
<dbReference type="SUPFAM" id="SSF53335">
    <property type="entry name" value="S-adenosyl-L-methionine-dependent methyltransferases"/>
    <property type="match status" value="2"/>
</dbReference>
<dbReference type="RefSeq" id="WP_238594955.1">
    <property type="nucleotide sequence ID" value="NZ_BEDT01000002.1"/>
</dbReference>
<dbReference type="AlphaFoldDB" id="A0A224X4G4"/>